<dbReference type="EMBL" id="BARV01005990">
    <property type="protein sequence ID" value="GAI06301.1"/>
    <property type="molecule type" value="Genomic_DNA"/>
</dbReference>
<protein>
    <submittedName>
        <fullName evidence="1">Uncharacterized protein</fullName>
    </submittedName>
</protein>
<organism evidence="1">
    <name type="scientific">marine sediment metagenome</name>
    <dbReference type="NCBI Taxonomy" id="412755"/>
    <lineage>
        <taxon>unclassified sequences</taxon>
        <taxon>metagenomes</taxon>
        <taxon>ecological metagenomes</taxon>
    </lineage>
</organism>
<accession>X1LKC5</accession>
<name>X1LKC5_9ZZZZ</name>
<dbReference type="AlphaFoldDB" id="X1LKC5"/>
<proteinExistence type="predicted"/>
<evidence type="ECO:0000313" key="1">
    <source>
        <dbReference type="EMBL" id="GAI06301.1"/>
    </source>
</evidence>
<feature type="non-terminal residue" evidence="1">
    <location>
        <position position="67"/>
    </location>
</feature>
<gene>
    <name evidence="1" type="ORF">S06H3_12220</name>
</gene>
<reference evidence="1" key="1">
    <citation type="journal article" date="2014" name="Front. Microbiol.">
        <title>High frequency of phylogenetically diverse reductive dehalogenase-homologous genes in deep subseafloor sedimentary metagenomes.</title>
        <authorList>
            <person name="Kawai M."/>
            <person name="Futagami T."/>
            <person name="Toyoda A."/>
            <person name="Takaki Y."/>
            <person name="Nishi S."/>
            <person name="Hori S."/>
            <person name="Arai W."/>
            <person name="Tsubouchi T."/>
            <person name="Morono Y."/>
            <person name="Uchiyama I."/>
            <person name="Ito T."/>
            <person name="Fujiyama A."/>
            <person name="Inagaki F."/>
            <person name="Takami H."/>
        </authorList>
    </citation>
    <scope>NUCLEOTIDE SEQUENCE</scope>
    <source>
        <strain evidence="1">Expedition CK06-06</strain>
    </source>
</reference>
<sequence>MPNGEVRSTEELVRLERQIVEARAEDRDIVYKPFTWGERLSLKLYHFINRYTSRESLDYHEPEMRDK</sequence>
<comment type="caution">
    <text evidence="1">The sequence shown here is derived from an EMBL/GenBank/DDBJ whole genome shotgun (WGS) entry which is preliminary data.</text>
</comment>